<dbReference type="SMART" id="SM00543">
    <property type="entry name" value="MIF4G"/>
    <property type="match status" value="1"/>
</dbReference>
<proteinExistence type="predicted"/>
<evidence type="ECO:0000259" key="1">
    <source>
        <dbReference type="SMART" id="SM00543"/>
    </source>
</evidence>
<feature type="domain" description="MIF4G" evidence="1">
    <location>
        <begin position="25"/>
        <end position="209"/>
    </location>
</feature>
<dbReference type="PANTHER" id="PTHR18034">
    <property type="entry name" value="CELL CYCLE CONTROL PROTEIN CWF22-RELATED"/>
    <property type="match status" value="1"/>
</dbReference>
<evidence type="ECO:0000313" key="2">
    <source>
        <dbReference type="EMBL" id="KAL1562033.1"/>
    </source>
</evidence>
<keyword evidence="3" id="KW-1185">Reference proteome</keyword>
<dbReference type="Pfam" id="PF02854">
    <property type="entry name" value="MIF4G"/>
    <property type="match status" value="1"/>
</dbReference>
<dbReference type="InterPro" id="IPR050781">
    <property type="entry name" value="CWC22_splicing_factor"/>
</dbReference>
<reference evidence="2 3" key="1">
    <citation type="submission" date="2024-06" db="EMBL/GenBank/DDBJ databases">
        <title>A chromosome level genome sequence of Diviner's sage (Salvia divinorum).</title>
        <authorList>
            <person name="Ford S.A."/>
            <person name="Ro D.-K."/>
            <person name="Ness R.W."/>
            <person name="Phillips M.A."/>
        </authorList>
    </citation>
    <scope>NUCLEOTIDE SEQUENCE [LARGE SCALE GENOMIC DNA]</scope>
    <source>
        <strain evidence="2">SAF-2024a</strain>
        <tissue evidence="2">Leaf</tissue>
    </source>
</reference>
<accession>A0ABD1HZY3</accession>
<evidence type="ECO:0000313" key="3">
    <source>
        <dbReference type="Proteomes" id="UP001567538"/>
    </source>
</evidence>
<protein>
    <submittedName>
        <fullName evidence="2">Pre-mRNA-splicing factor cwc22</fullName>
    </submittedName>
</protein>
<dbReference type="PANTHER" id="PTHR18034:SF3">
    <property type="entry name" value="PRE-MRNA-SPLICING FACTOR CWC22 HOMOLOG"/>
    <property type="match status" value="1"/>
</dbReference>
<dbReference type="SUPFAM" id="SSF48371">
    <property type="entry name" value="ARM repeat"/>
    <property type="match status" value="1"/>
</dbReference>
<dbReference type="Gene3D" id="1.25.40.180">
    <property type="match status" value="1"/>
</dbReference>
<dbReference type="InterPro" id="IPR003890">
    <property type="entry name" value="MIF4G-like_typ-3"/>
</dbReference>
<dbReference type="EMBL" id="JBEAFC010000003">
    <property type="protein sequence ID" value="KAL1562033.1"/>
    <property type="molecule type" value="Genomic_DNA"/>
</dbReference>
<dbReference type="InterPro" id="IPR016024">
    <property type="entry name" value="ARM-type_fold"/>
</dbReference>
<comment type="caution">
    <text evidence="2">The sequence shown here is derived from an EMBL/GenBank/DDBJ whole genome shotgun (WGS) entry which is preliminary data.</text>
</comment>
<sequence>MASMQSAITRDDNIALTESEWLSMKKRIGKLVQKANPFNFESVACRILSDNILFIGRGLFCQAVIKTQSESPESPDVYAALVAVINSELPQVGHLLVKRAALQFNTAHNRGDKKQMLTTSSFLAQLVNQRVAHEILALDVLLLLSVNPSPDNVEVAVGFCTQCGSLLLDVAPHKLKEILAEFSSLLRKGELEKRARFLIARLLAAYKLKFRDSVRVFKAVDDEVQVTHYVSLLQDIDSENSLDIFHTNSDADDEVTSKPSSC</sequence>
<organism evidence="2 3">
    <name type="scientific">Salvia divinorum</name>
    <name type="common">Maria pastora</name>
    <name type="synonym">Diviner's sage</name>
    <dbReference type="NCBI Taxonomy" id="28513"/>
    <lineage>
        <taxon>Eukaryota</taxon>
        <taxon>Viridiplantae</taxon>
        <taxon>Streptophyta</taxon>
        <taxon>Embryophyta</taxon>
        <taxon>Tracheophyta</taxon>
        <taxon>Spermatophyta</taxon>
        <taxon>Magnoliopsida</taxon>
        <taxon>eudicotyledons</taxon>
        <taxon>Gunneridae</taxon>
        <taxon>Pentapetalae</taxon>
        <taxon>asterids</taxon>
        <taxon>lamiids</taxon>
        <taxon>Lamiales</taxon>
        <taxon>Lamiaceae</taxon>
        <taxon>Nepetoideae</taxon>
        <taxon>Mentheae</taxon>
        <taxon>Salviinae</taxon>
        <taxon>Salvia</taxon>
        <taxon>Salvia subgen. Calosphace</taxon>
    </lineage>
</organism>
<dbReference type="Proteomes" id="UP001567538">
    <property type="component" value="Unassembled WGS sequence"/>
</dbReference>
<gene>
    <name evidence="2" type="primary">CWC22</name>
    <name evidence="2" type="ORF">AAHA92_04656</name>
</gene>
<name>A0ABD1HZY3_SALDI</name>
<dbReference type="AlphaFoldDB" id="A0ABD1HZY3"/>